<dbReference type="AlphaFoldDB" id="A0A940SSP5"/>
<name>A0A940SSP5_9ENTE</name>
<accession>A0A940SSP5</accession>
<dbReference type="Gene3D" id="3.40.190.10">
    <property type="entry name" value="Periplasmic binding protein-like II"/>
    <property type="match status" value="2"/>
</dbReference>
<evidence type="ECO:0000313" key="3">
    <source>
        <dbReference type="Proteomes" id="UP000674938"/>
    </source>
</evidence>
<keyword evidence="3" id="KW-1185">Reference proteome</keyword>
<dbReference type="InterPro" id="IPR006059">
    <property type="entry name" value="SBP"/>
</dbReference>
<keyword evidence="1" id="KW-0732">Signal</keyword>
<organism evidence="2 3">
    <name type="scientific">Vagococcus allomyrinae</name>
    <dbReference type="NCBI Taxonomy" id="2794353"/>
    <lineage>
        <taxon>Bacteria</taxon>
        <taxon>Bacillati</taxon>
        <taxon>Bacillota</taxon>
        <taxon>Bacilli</taxon>
        <taxon>Lactobacillales</taxon>
        <taxon>Enterococcaceae</taxon>
        <taxon>Vagococcus</taxon>
    </lineage>
</organism>
<proteinExistence type="predicted"/>
<comment type="caution">
    <text evidence="2">The sequence shown here is derived from an EMBL/GenBank/DDBJ whole genome shotgun (WGS) entry which is preliminary data.</text>
</comment>
<feature type="signal peptide" evidence="1">
    <location>
        <begin position="1"/>
        <end position="21"/>
    </location>
</feature>
<dbReference type="PANTHER" id="PTHR43649:SF14">
    <property type="entry name" value="BLR3389 PROTEIN"/>
    <property type="match status" value="1"/>
</dbReference>
<protein>
    <submittedName>
        <fullName evidence="2">Extracellular solute-binding protein</fullName>
    </submittedName>
</protein>
<dbReference type="RefSeq" id="WP_209524385.1">
    <property type="nucleotide sequence ID" value="NZ_JAEEGA010000001.1"/>
</dbReference>
<dbReference type="SUPFAM" id="SSF53850">
    <property type="entry name" value="Periplasmic binding protein-like II"/>
    <property type="match status" value="1"/>
</dbReference>
<dbReference type="InterPro" id="IPR050490">
    <property type="entry name" value="Bact_solute-bd_prot1"/>
</dbReference>
<reference evidence="2" key="1">
    <citation type="submission" date="2020-12" db="EMBL/GenBank/DDBJ databases">
        <title>Vagococcus allomyrinae sp. nov. and Enterococcus lavae sp. nov., isolated from the larvae of Allomyrina dichotoma.</title>
        <authorList>
            <person name="Lee S.D."/>
        </authorList>
    </citation>
    <scope>NUCLEOTIDE SEQUENCE</scope>
    <source>
        <strain evidence="2">BWB3-3</strain>
    </source>
</reference>
<evidence type="ECO:0000256" key="1">
    <source>
        <dbReference type="SAM" id="SignalP"/>
    </source>
</evidence>
<feature type="chain" id="PRO_5038490254" evidence="1">
    <location>
        <begin position="22"/>
        <end position="453"/>
    </location>
</feature>
<evidence type="ECO:0000313" key="2">
    <source>
        <dbReference type="EMBL" id="MBP1039480.1"/>
    </source>
</evidence>
<sequence length="453" mass="49768">MKKKLLLGLVAGAALVTTLSACGGKEKESAKDSGKTEIKVTWRDTGEVDTLRTYLETFAEKFEKENEDIKLVLSPITASEGDYFSKVALSMQSESTAPDVVAEDTFMLNSDANAGYLLPLDDKVKDWSEWPEYTENLKAGSTGEDGVLYAIPGVTDSRGLWYNKNIFKEAGLPVDWQPKNWEEIITTAKTIKEKAPKVIPFSMGVAKANGESVSMQTFEMLLYGTKDTLFDTDTKKWNVNTAGIEDSLTFVDDVYNKEKIGPSLSVAMNSNYGSVLFQEKFPNDEAAIILDGIWNIGNYKSDGVVPIDNATERFGFAAMPTQNGEAPGTTTMAGGWSWSIPKKSKHHDESWRVIQALGTKDEQAARALAQGNLTVRGDAAEVPEYKEVPFMAEATELLENAYFRPANDKYPNVSTEIQNMVESVASGSKTPEEAAKQYADNVTRIVGKENVKD</sequence>
<dbReference type="PROSITE" id="PS51257">
    <property type="entry name" value="PROKAR_LIPOPROTEIN"/>
    <property type="match status" value="1"/>
</dbReference>
<gene>
    <name evidence="2" type="ORF">I6N95_00530</name>
</gene>
<dbReference type="Proteomes" id="UP000674938">
    <property type="component" value="Unassembled WGS sequence"/>
</dbReference>
<dbReference type="EMBL" id="JAEEGA010000001">
    <property type="protein sequence ID" value="MBP1039480.1"/>
    <property type="molecule type" value="Genomic_DNA"/>
</dbReference>
<dbReference type="Pfam" id="PF01547">
    <property type="entry name" value="SBP_bac_1"/>
    <property type="match status" value="1"/>
</dbReference>
<dbReference type="PANTHER" id="PTHR43649">
    <property type="entry name" value="ARABINOSE-BINDING PROTEIN-RELATED"/>
    <property type="match status" value="1"/>
</dbReference>